<dbReference type="EMBL" id="CAJEWN010000070">
    <property type="protein sequence ID" value="CAD2158411.1"/>
    <property type="molecule type" value="Genomic_DNA"/>
</dbReference>
<accession>A0A6V7UHN6</accession>
<dbReference type="Proteomes" id="UP000580250">
    <property type="component" value="Unassembled WGS sequence"/>
</dbReference>
<proteinExistence type="predicted"/>
<evidence type="ECO:0000313" key="1">
    <source>
        <dbReference type="EMBL" id="CAD2158411.1"/>
    </source>
</evidence>
<evidence type="ECO:0000313" key="2">
    <source>
        <dbReference type="Proteomes" id="UP000580250"/>
    </source>
</evidence>
<dbReference type="AlphaFoldDB" id="A0A6V7UHN6"/>
<organism evidence="1 2">
    <name type="scientific">Meloidogyne enterolobii</name>
    <name type="common">Root-knot nematode worm</name>
    <name type="synonym">Meloidogyne mayaguensis</name>
    <dbReference type="NCBI Taxonomy" id="390850"/>
    <lineage>
        <taxon>Eukaryota</taxon>
        <taxon>Metazoa</taxon>
        <taxon>Ecdysozoa</taxon>
        <taxon>Nematoda</taxon>
        <taxon>Chromadorea</taxon>
        <taxon>Rhabditida</taxon>
        <taxon>Tylenchina</taxon>
        <taxon>Tylenchomorpha</taxon>
        <taxon>Tylenchoidea</taxon>
        <taxon>Meloidogynidae</taxon>
        <taxon>Meloidogyninae</taxon>
        <taxon>Meloidogyne</taxon>
    </lineage>
</organism>
<protein>
    <submittedName>
        <fullName evidence="1">Uncharacterized protein</fullName>
    </submittedName>
</protein>
<comment type="caution">
    <text evidence="1">The sequence shown here is derived from an EMBL/GenBank/DDBJ whole genome shotgun (WGS) entry which is preliminary data.</text>
</comment>
<sequence length="80" mass="9399">MFVVNIKGNLERLDQENCGLKLKSELHKIENVVFAKLQAHHVGIVIQNMKTIYVEHVTKNNIEQSLEQIKLKERIRTNKY</sequence>
<name>A0A6V7UHN6_MELEN</name>
<reference evidence="1 2" key="1">
    <citation type="submission" date="2020-08" db="EMBL/GenBank/DDBJ databases">
        <authorList>
            <person name="Koutsovoulos G."/>
            <person name="Danchin GJ E."/>
        </authorList>
    </citation>
    <scope>NUCLEOTIDE SEQUENCE [LARGE SCALE GENOMIC DNA]</scope>
</reference>
<gene>
    <name evidence="1" type="ORF">MENT_LOCUS13161</name>
</gene>